<reference evidence="2 3" key="1">
    <citation type="submission" date="2019-06" db="EMBL/GenBank/DDBJ databases">
        <title>Enrichment of Autotrophic Halophilic Microorganisms from Red Sea Brine Pool Using Microbial Electrosynthesis System.</title>
        <authorList>
            <person name="Alqahtani M.F."/>
            <person name="Bajracharya S."/>
            <person name="Katuri K.P."/>
            <person name="Ali M."/>
            <person name="Saikaly P.E."/>
        </authorList>
    </citation>
    <scope>NUCLEOTIDE SEQUENCE [LARGE SCALE GENOMIC DNA]</scope>
    <source>
        <strain evidence="2">MES6</strain>
    </source>
</reference>
<keyword evidence="1" id="KW-0812">Transmembrane</keyword>
<evidence type="ECO:0000313" key="2">
    <source>
        <dbReference type="EMBL" id="MTJ05583.1"/>
    </source>
</evidence>
<gene>
    <name evidence="2" type="ORF">FH759_12925</name>
</gene>
<evidence type="ECO:0000313" key="3">
    <source>
        <dbReference type="Proteomes" id="UP000483078"/>
    </source>
</evidence>
<dbReference type="EMBL" id="VENJ01000019">
    <property type="protein sequence ID" value="MTJ05583.1"/>
    <property type="molecule type" value="Genomic_DNA"/>
</dbReference>
<comment type="caution">
    <text evidence="2">The sequence shown here is derived from an EMBL/GenBank/DDBJ whole genome shotgun (WGS) entry which is preliminary data.</text>
</comment>
<proteinExistence type="predicted"/>
<name>A0A7C9HPI1_9RHOB</name>
<organism evidence="2 3">
    <name type="scientific">Sediminimonas qiaohouensis</name>
    <dbReference type="NCBI Taxonomy" id="552061"/>
    <lineage>
        <taxon>Bacteria</taxon>
        <taxon>Pseudomonadati</taxon>
        <taxon>Pseudomonadota</taxon>
        <taxon>Alphaproteobacteria</taxon>
        <taxon>Rhodobacterales</taxon>
        <taxon>Roseobacteraceae</taxon>
        <taxon>Sediminimonas</taxon>
    </lineage>
</organism>
<accession>A0A7C9HPI1</accession>
<keyword evidence="1" id="KW-1133">Transmembrane helix</keyword>
<sequence length="70" mass="7667">MVLIWVSSVAGAAVIAVLSIGWVSWMSFVLSGLVGLIIGVPAGIWNARTVKRDDPNWPPKRSRHREARQS</sequence>
<dbReference type="AlphaFoldDB" id="A0A7C9HPI1"/>
<keyword evidence="1" id="KW-0472">Membrane</keyword>
<evidence type="ECO:0000256" key="1">
    <source>
        <dbReference type="SAM" id="Phobius"/>
    </source>
</evidence>
<feature type="transmembrane region" description="Helical" evidence="1">
    <location>
        <begin position="22"/>
        <end position="45"/>
    </location>
</feature>
<dbReference type="Proteomes" id="UP000483078">
    <property type="component" value="Unassembled WGS sequence"/>
</dbReference>
<protein>
    <submittedName>
        <fullName evidence="2">Uncharacterized protein</fullName>
    </submittedName>
</protein>